<dbReference type="InterPro" id="IPR023192">
    <property type="entry name" value="TGS-like_dom_sf"/>
</dbReference>
<proteinExistence type="inferred from homology"/>
<dbReference type="InterPro" id="IPR004396">
    <property type="entry name" value="ATPase_YchF/OLA1"/>
</dbReference>
<dbReference type="Gene3D" id="1.10.150.300">
    <property type="entry name" value="TGS-like domain"/>
    <property type="match status" value="1"/>
</dbReference>
<evidence type="ECO:0008006" key="8">
    <source>
        <dbReference type="Google" id="ProtNLM"/>
    </source>
</evidence>
<dbReference type="CDD" id="cd04867">
    <property type="entry name" value="TGS_YchF_OLA1"/>
    <property type="match status" value="1"/>
</dbReference>
<evidence type="ECO:0000256" key="1">
    <source>
        <dbReference type="ARBA" id="ARBA00001946"/>
    </source>
</evidence>
<dbReference type="PANTHER" id="PTHR23305:SF18">
    <property type="entry name" value="OBG-TYPE G DOMAIN-CONTAINING PROTEIN"/>
    <property type="match status" value="1"/>
</dbReference>
<evidence type="ECO:0000256" key="3">
    <source>
        <dbReference type="ARBA" id="ARBA00022741"/>
    </source>
</evidence>
<dbReference type="FunFam" id="1.10.150.300:FF:000001">
    <property type="entry name" value="Ribosome-binding ATPase YchF"/>
    <property type="match status" value="1"/>
</dbReference>
<dbReference type="PROSITE" id="PS51710">
    <property type="entry name" value="G_OBG"/>
    <property type="match status" value="1"/>
</dbReference>
<dbReference type="PROSITE" id="PS51880">
    <property type="entry name" value="TGS"/>
    <property type="match status" value="1"/>
</dbReference>
<organism evidence="7">
    <name type="scientific">marine metagenome</name>
    <dbReference type="NCBI Taxonomy" id="408172"/>
    <lineage>
        <taxon>unclassified sequences</taxon>
        <taxon>metagenomes</taxon>
        <taxon>ecological metagenomes</taxon>
    </lineage>
</organism>
<evidence type="ECO:0000259" key="5">
    <source>
        <dbReference type="PROSITE" id="PS51710"/>
    </source>
</evidence>
<protein>
    <recommendedName>
        <fullName evidence="8">OBG-type G domain-containing protein</fullName>
    </recommendedName>
</protein>
<dbReference type="EMBL" id="UINC01026483">
    <property type="protein sequence ID" value="SVB04018.1"/>
    <property type="molecule type" value="Genomic_DNA"/>
</dbReference>
<dbReference type="GO" id="GO:0016887">
    <property type="term" value="F:ATP hydrolysis activity"/>
    <property type="evidence" value="ECO:0007669"/>
    <property type="project" value="InterPro"/>
</dbReference>
<gene>
    <name evidence="7" type="ORF">METZ01_LOCUS156872</name>
</gene>
<dbReference type="Pfam" id="PF06071">
    <property type="entry name" value="YchF-GTPase_C"/>
    <property type="match status" value="1"/>
</dbReference>
<dbReference type="PANTHER" id="PTHR23305">
    <property type="entry name" value="OBG GTPASE FAMILY"/>
    <property type="match status" value="1"/>
</dbReference>
<dbReference type="CDD" id="cd01900">
    <property type="entry name" value="YchF"/>
    <property type="match status" value="1"/>
</dbReference>
<sequence length="364" mass="40558">MSLKCGILGLPNVGKSTLFNSISTGKAEAANFPFCTIEPNLGIVNVPDKRLEKISKLVNPKKTIPTSIKFVDIAGLVKGASKGEGLGNKFLSNLKEVDVLIHVIRCFDNDNIVHVNGKIDPLSDKEIIDYELIIKDLESIDKRISRVEKLAKSGDKEKIKELEVLNKSKKYLEDGNSLRTLSFNKGEKHILGDLNLITIKPVVYVANIDEKVISSDNNHIDSLNDVVIKEGNSIIKICASLEEQLNDLNEEDRKLFLDDYNLKESGLDKLIRVSYDALSLLTYFTAGDKEVRAWTIVKGSTAPNAAGVIHTDFEKGFIKAEVIKYDDFIKYGSEIKCKEHGKLSIEGKDYVVNDGDIMHFRFNV</sequence>
<reference evidence="7" key="1">
    <citation type="submission" date="2018-05" db="EMBL/GenBank/DDBJ databases">
        <authorList>
            <person name="Lanie J.A."/>
            <person name="Ng W.-L."/>
            <person name="Kazmierczak K.M."/>
            <person name="Andrzejewski T.M."/>
            <person name="Davidsen T.M."/>
            <person name="Wayne K.J."/>
            <person name="Tettelin H."/>
            <person name="Glass J.I."/>
            <person name="Rusch D."/>
            <person name="Podicherti R."/>
            <person name="Tsui H.-C.T."/>
            <person name="Winkler M.E."/>
        </authorList>
    </citation>
    <scope>NUCLEOTIDE SEQUENCE</scope>
</reference>
<dbReference type="NCBIfam" id="TIGR00092">
    <property type="entry name" value="redox-regulated ATPase YchF"/>
    <property type="match status" value="1"/>
</dbReference>
<dbReference type="InterPro" id="IPR004095">
    <property type="entry name" value="TGS"/>
</dbReference>
<dbReference type="InterPro" id="IPR012676">
    <property type="entry name" value="TGS-like"/>
</dbReference>
<dbReference type="PRINTS" id="PR00326">
    <property type="entry name" value="GTP1OBG"/>
</dbReference>
<dbReference type="SUPFAM" id="SSF52540">
    <property type="entry name" value="P-loop containing nucleoside triphosphate hydrolases"/>
    <property type="match status" value="1"/>
</dbReference>
<dbReference type="GO" id="GO:0005737">
    <property type="term" value="C:cytoplasm"/>
    <property type="evidence" value="ECO:0007669"/>
    <property type="project" value="TreeGrafter"/>
</dbReference>
<keyword evidence="4" id="KW-0067">ATP-binding</keyword>
<dbReference type="GO" id="GO:0046872">
    <property type="term" value="F:metal ion binding"/>
    <property type="evidence" value="ECO:0007669"/>
    <property type="project" value="UniProtKB-KW"/>
</dbReference>
<feature type="domain" description="OBG-type G" evidence="5">
    <location>
        <begin position="3"/>
        <end position="257"/>
    </location>
</feature>
<name>A0A382ARB8_9ZZZZ</name>
<keyword evidence="3" id="KW-0547">Nucleotide-binding</keyword>
<dbReference type="InterPro" id="IPR012675">
    <property type="entry name" value="Beta-grasp_dom_sf"/>
</dbReference>
<dbReference type="HAMAP" id="MF_00944">
    <property type="entry name" value="YchF_OLA1_ATPase"/>
    <property type="match status" value="1"/>
</dbReference>
<keyword evidence="2" id="KW-0479">Metal-binding</keyword>
<evidence type="ECO:0000259" key="6">
    <source>
        <dbReference type="PROSITE" id="PS51880"/>
    </source>
</evidence>
<dbReference type="Pfam" id="PF01926">
    <property type="entry name" value="MMR_HSR1"/>
    <property type="match status" value="1"/>
</dbReference>
<dbReference type="FunFam" id="3.10.20.30:FF:000001">
    <property type="entry name" value="Ribosome-binding ATPase YchF"/>
    <property type="match status" value="1"/>
</dbReference>
<dbReference type="SUPFAM" id="SSF81271">
    <property type="entry name" value="TGS-like"/>
    <property type="match status" value="1"/>
</dbReference>
<dbReference type="InterPro" id="IPR013029">
    <property type="entry name" value="YchF_C"/>
</dbReference>
<accession>A0A382ARB8</accession>
<dbReference type="InterPro" id="IPR041706">
    <property type="entry name" value="YchF_N"/>
</dbReference>
<dbReference type="GO" id="GO:0005524">
    <property type="term" value="F:ATP binding"/>
    <property type="evidence" value="ECO:0007669"/>
    <property type="project" value="UniProtKB-KW"/>
</dbReference>
<evidence type="ECO:0000256" key="2">
    <source>
        <dbReference type="ARBA" id="ARBA00022723"/>
    </source>
</evidence>
<dbReference type="InterPro" id="IPR027417">
    <property type="entry name" value="P-loop_NTPase"/>
</dbReference>
<feature type="domain" description="TGS" evidence="6">
    <location>
        <begin position="279"/>
        <end position="362"/>
    </location>
</feature>
<dbReference type="GO" id="GO:0005525">
    <property type="term" value="F:GTP binding"/>
    <property type="evidence" value="ECO:0007669"/>
    <property type="project" value="InterPro"/>
</dbReference>
<dbReference type="Gene3D" id="3.40.50.300">
    <property type="entry name" value="P-loop containing nucleotide triphosphate hydrolases"/>
    <property type="match status" value="1"/>
</dbReference>
<dbReference type="InterPro" id="IPR006073">
    <property type="entry name" value="GTP-bd"/>
</dbReference>
<evidence type="ECO:0000256" key="4">
    <source>
        <dbReference type="ARBA" id="ARBA00022840"/>
    </source>
</evidence>
<dbReference type="Gene3D" id="3.10.20.30">
    <property type="match status" value="1"/>
</dbReference>
<comment type="cofactor">
    <cofactor evidence="1">
        <name>Mg(2+)</name>
        <dbReference type="ChEBI" id="CHEBI:18420"/>
    </cofactor>
</comment>
<dbReference type="PIRSF" id="PIRSF006641">
    <property type="entry name" value="CHP00092"/>
    <property type="match status" value="1"/>
</dbReference>
<dbReference type="InterPro" id="IPR031167">
    <property type="entry name" value="G_OBG"/>
</dbReference>
<dbReference type="AlphaFoldDB" id="A0A382ARB8"/>
<evidence type="ECO:0000313" key="7">
    <source>
        <dbReference type="EMBL" id="SVB04018.1"/>
    </source>
</evidence>